<keyword evidence="3" id="KW-1185">Reference proteome</keyword>
<dbReference type="RefSeq" id="WP_400185679.1">
    <property type="nucleotide sequence ID" value="NZ_JBGORX010000001.1"/>
</dbReference>
<comment type="caution">
    <text evidence="2">The sequence shown here is derived from an EMBL/GenBank/DDBJ whole genome shotgun (WGS) entry which is preliminary data.</text>
</comment>
<evidence type="ECO:0000313" key="2">
    <source>
        <dbReference type="EMBL" id="MFJ1267138.1"/>
    </source>
</evidence>
<protein>
    <recommendedName>
        <fullName evidence="4">DUF4239 domain-containing protein</fullName>
    </recommendedName>
</protein>
<name>A0ABW8D357_9GAMM</name>
<keyword evidence="1" id="KW-1133">Transmembrane helix</keyword>
<dbReference type="InterPro" id="IPR025333">
    <property type="entry name" value="DUF4239"/>
</dbReference>
<keyword evidence="1" id="KW-0472">Membrane</keyword>
<sequence length="258" mass="29287">MNLYTITGVLFVFILFGLMMLSLFLGYKYSNHFKSSQKIKKEGGVQIIEGSMFALLGLLLAFTFSSAVTKLEHRKELIIDEANAIGTLSLRFDLLPAEEREQFKTTLKNYLNVHIKAYRAIPNMAEVNRYLDKSHAYQNKLWSDAALFCSGTKSNYPCMLIMPALNQVFDIENTRLKNTLLHPPIYIFVLLVGVALVATFFIGNNLGYSKDISMIHIIFYALVISLVIFSIVDIEYPRLGFIRVDSFDSVLIDLRASL</sequence>
<organism evidence="2 3">
    <name type="scientific">Legionella lytica</name>
    <dbReference type="NCBI Taxonomy" id="96232"/>
    <lineage>
        <taxon>Bacteria</taxon>
        <taxon>Pseudomonadati</taxon>
        <taxon>Pseudomonadota</taxon>
        <taxon>Gammaproteobacteria</taxon>
        <taxon>Legionellales</taxon>
        <taxon>Legionellaceae</taxon>
        <taxon>Legionella</taxon>
    </lineage>
</organism>
<feature type="transmembrane region" description="Helical" evidence="1">
    <location>
        <begin position="185"/>
        <end position="202"/>
    </location>
</feature>
<gene>
    <name evidence="2" type="ORF">ACD661_01045</name>
</gene>
<feature type="transmembrane region" description="Helical" evidence="1">
    <location>
        <begin position="6"/>
        <end position="27"/>
    </location>
</feature>
<proteinExistence type="predicted"/>
<feature type="transmembrane region" description="Helical" evidence="1">
    <location>
        <begin position="47"/>
        <end position="68"/>
    </location>
</feature>
<keyword evidence="1" id="KW-0812">Transmembrane</keyword>
<dbReference type="EMBL" id="JBGORX010000001">
    <property type="protein sequence ID" value="MFJ1267138.1"/>
    <property type="molecule type" value="Genomic_DNA"/>
</dbReference>
<accession>A0ABW8D357</accession>
<evidence type="ECO:0000313" key="3">
    <source>
        <dbReference type="Proteomes" id="UP001615550"/>
    </source>
</evidence>
<evidence type="ECO:0008006" key="4">
    <source>
        <dbReference type="Google" id="ProtNLM"/>
    </source>
</evidence>
<dbReference type="Pfam" id="PF14023">
    <property type="entry name" value="Bestrophin-like"/>
    <property type="match status" value="1"/>
</dbReference>
<dbReference type="Proteomes" id="UP001615550">
    <property type="component" value="Unassembled WGS sequence"/>
</dbReference>
<feature type="transmembrane region" description="Helical" evidence="1">
    <location>
        <begin position="214"/>
        <end position="232"/>
    </location>
</feature>
<reference evidence="2 3" key="1">
    <citation type="submission" date="2024-08" db="EMBL/GenBank/DDBJ databases">
        <title>Draft Genome Sequence of Legionella lytica strain DSB2004, Isolated From a Fire Sprinkler System.</title>
        <authorList>
            <person name="Everhart A.D."/>
            <person name="Kidane D.T."/>
            <person name="Farone A.L."/>
            <person name="Farone M.B."/>
        </authorList>
    </citation>
    <scope>NUCLEOTIDE SEQUENCE [LARGE SCALE GENOMIC DNA]</scope>
    <source>
        <strain evidence="2 3">DSB2004</strain>
    </source>
</reference>
<evidence type="ECO:0000256" key="1">
    <source>
        <dbReference type="SAM" id="Phobius"/>
    </source>
</evidence>